<comment type="caution">
    <text evidence="1">The sequence shown here is derived from an EMBL/GenBank/DDBJ whole genome shotgun (WGS) entry which is preliminary data.</text>
</comment>
<evidence type="ECO:0000313" key="1">
    <source>
        <dbReference type="EMBL" id="KAK4030642.1"/>
    </source>
</evidence>
<sequence>MLASVSSRHKRRRIQKKLVTDSAFYEEDAEKHSSATESVTVHLRLLKVTCLGRLWDGTVLSGQCHYGQGICYTNQLRGIYSSSSRHRFDLAGIYQITIVVMDLVF</sequence>
<organism evidence="1 2">
    <name type="scientific">Daphnia magna</name>
    <dbReference type="NCBI Taxonomy" id="35525"/>
    <lineage>
        <taxon>Eukaryota</taxon>
        <taxon>Metazoa</taxon>
        <taxon>Ecdysozoa</taxon>
        <taxon>Arthropoda</taxon>
        <taxon>Crustacea</taxon>
        <taxon>Branchiopoda</taxon>
        <taxon>Diplostraca</taxon>
        <taxon>Cladocera</taxon>
        <taxon>Anomopoda</taxon>
        <taxon>Daphniidae</taxon>
        <taxon>Daphnia</taxon>
    </lineage>
</organism>
<keyword evidence="2" id="KW-1185">Reference proteome</keyword>
<name>A0ABR0AZT7_9CRUS</name>
<proteinExistence type="predicted"/>
<dbReference type="EMBL" id="JAOYFB010000039">
    <property type="protein sequence ID" value="KAK4030642.1"/>
    <property type="molecule type" value="Genomic_DNA"/>
</dbReference>
<dbReference type="Proteomes" id="UP001234178">
    <property type="component" value="Unassembled WGS sequence"/>
</dbReference>
<accession>A0ABR0AZT7</accession>
<protein>
    <submittedName>
        <fullName evidence="1">Uncharacterized protein</fullName>
    </submittedName>
</protein>
<gene>
    <name evidence="1" type="ORF">OUZ56_023915</name>
</gene>
<reference evidence="1 2" key="1">
    <citation type="journal article" date="2023" name="Nucleic Acids Res.">
        <title>The hologenome of Daphnia magna reveals possible DNA methylation and microbiome-mediated evolution of the host genome.</title>
        <authorList>
            <person name="Chaturvedi A."/>
            <person name="Li X."/>
            <person name="Dhandapani V."/>
            <person name="Marshall H."/>
            <person name="Kissane S."/>
            <person name="Cuenca-Cambronero M."/>
            <person name="Asole G."/>
            <person name="Calvet F."/>
            <person name="Ruiz-Romero M."/>
            <person name="Marangio P."/>
            <person name="Guigo R."/>
            <person name="Rago D."/>
            <person name="Mirbahai L."/>
            <person name="Eastwood N."/>
            <person name="Colbourne J.K."/>
            <person name="Zhou J."/>
            <person name="Mallon E."/>
            <person name="Orsini L."/>
        </authorList>
    </citation>
    <scope>NUCLEOTIDE SEQUENCE [LARGE SCALE GENOMIC DNA]</scope>
    <source>
        <strain evidence="1">LRV0_1</strain>
    </source>
</reference>
<evidence type="ECO:0000313" key="2">
    <source>
        <dbReference type="Proteomes" id="UP001234178"/>
    </source>
</evidence>